<reference evidence="1" key="1">
    <citation type="submission" date="2020-03" db="EMBL/GenBank/DDBJ databases">
        <title>The deep terrestrial virosphere.</title>
        <authorList>
            <person name="Holmfeldt K."/>
            <person name="Nilsson E."/>
            <person name="Simone D."/>
            <person name="Lopez-Fernandez M."/>
            <person name="Wu X."/>
            <person name="de Brujin I."/>
            <person name="Lundin D."/>
            <person name="Andersson A."/>
            <person name="Bertilsson S."/>
            <person name="Dopson M."/>
        </authorList>
    </citation>
    <scope>NUCLEOTIDE SEQUENCE</scope>
    <source>
        <strain evidence="1">TM448A00151</strain>
        <strain evidence="2">TM448B00189</strain>
    </source>
</reference>
<proteinExistence type="predicted"/>
<organism evidence="1">
    <name type="scientific">viral metagenome</name>
    <dbReference type="NCBI Taxonomy" id="1070528"/>
    <lineage>
        <taxon>unclassified sequences</taxon>
        <taxon>metagenomes</taxon>
        <taxon>organismal metagenomes</taxon>
    </lineage>
</organism>
<sequence>MKFEDICTKKTFVVNGQEKTTWLKCGTLRTTDEGKRFIELNHLPNISFFVFEQKKKEENET</sequence>
<dbReference type="EMBL" id="MT143981">
    <property type="protein sequence ID" value="QJA44811.1"/>
    <property type="molecule type" value="Genomic_DNA"/>
</dbReference>
<dbReference type="AlphaFoldDB" id="A0A6H1ZBK0"/>
<protein>
    <submittedName>
        <fullName evidence="1">Uncharacterized protein</fullName>
    </submittedName>
</protein>
<evidence type="ECO:0000313" key="1">
    <source>
        <dbReference type="EMBL" id="QJA44811.1"/>
    </source>
</evidence>
<dbReference type="EMBL" id="MT144596">
    <property type="protein sequence ID" value="QJH94130.1"/>
    <property type="molecule type" value="Genomic_DNA"/>
</dbReference>
<evidence type="ECO:0000313" key="2">
    <source>
        <dbReference type="EMBL" id="QJH94130.1"/>
    </source>
</evidence>
<name>A0A6H1ZBK0_9ZZZZ</name>
<gene>
    <name evidence="1" type="ORF">TM448A00151_0010</name>
    <name evidence="2" type="ORF">TM448B00189_0023</name>
</gene>
<accession>A0A6H1ZBK0</accession>